<dbReference type="GO" id="GO:0005096">
    <property type="term" value="F:GTPase activator activity"/>
    <property type="evidence" value="ECO:0007669"/>
    <property type="project" value="InterPro"/>
</dbReference>
<dbReference type="InterPro" id="IPR001164">
    <property type="entry name" value="ArfGAP_dom"/>
</dbReference>
<protein>
    <submittedName>
        <fullName evidence="7">ArfGAP with FG repeats 1</fullName>
    </submittedName>
</protein>
<accession>A0A8C4NE74</accession>
<evidence type="ECO:0000256" key="3">
    <source>
        <dbReference type="ARBA" id="ARBA00022771"/>
    </source>
</evidence>
<dbReference type="PANTHER" id="PTHR46134:SF3">
    <property type="entry name" value="ARFGAP WITH FG REPEATS 1"/>
    <property type="match status" value="1"/>
</dbReference>
<evidence type="ECO:0000256" key="2">
    <source>
        <dbReference type="ARBA" id="ARBA00022737"/>
    </source>
</evidence>
<dbReference type="Ensembl" id="ENSEBUT00000006791.1">
    <property type="protein sequence ID" value="ENSEBUP00000006336.1"/>
    <property type="gene ID" value="ENSEBUG00000004207.1"/>
</dbReference>
<dbReference type="Proteomes" id="UP000694388">
    <property type="component" value="Unplaced"/>
</dbReference>
<keyword evidence="3" id="KW-0863">Zinc-finger</keyword>
<dbReference type="InterPro" id="IPR038508">
    <property type="entry name" value="ArfGAP_dom_sf"/>
</dbReference>
<evidence type="ECO:0000259" key="6">
    <source>
        <dbReference type="SMART" id="SM00105"/>
    </source>
</evidence>
<reference evidence="7" key="2">
    <citation type="submission" date="2025-09" db="UniProtKB">
        <authorList>
            <consortium name="Ensembl"/>
        </authorList>
    </citation>
    <scope>IDENTIFICATION</scope>
</reference>
<evidence type="ECO:0000256" key="5">
    <source>
        <dbReference type="SAM" id="MobiDB-lite"/>
    </source>
</evidence>
<dbReference type="SMART" id="SM00105">
    <property type="entry name" value="ArfGap"/>
    <property type="match status" value="1"/>
</dbReference>
<feature type="compositionally biased region" description="Polar residues" evidence="5">
    <location>
        <begin position="354"/>
        <end position="371"/>
    </location>
</feature>
<keyword evidence="2" id="KW-0677">Repeat</keyword>
<keyword evidence="4" id="KW-0862">Zinc</keyword>
<organism evidence="7 8">
    <name type="scientific">Eptatretus burgeri</name>
    <name type="common">Inshore hagfish</name>
    <dbReference type="NCBI Taxonomy" id="7764"/>
    <lineage>
        <taxon>Eukaryota</taxon>
        <taxon>Metazoa</taxon>
        <taxon>Chordata</taxon>
        <taxon>Craniata</taxon>
        <taxon>Vertebrata</taxon>
        <taxon>Cyclostomata</taxon>
        <taxon>Myxini</taxon>
        <taxon>Myxiniformes</taxon>
        <taxon>Myxinidae</taxon>
        <taxon>Eptatretinae</taxon>
        <taxon>Eptatretus</taxon>
    </lineage>
</organism>
<reference evidence="7" key="1">
    <citation type="submission" date="2025-08" db="UniProtKB">
        <authorList>
            <consortium name="Ensembl"/>
        </authorList>
    </citation>
    <scope>IDENTIFICATION</scope>
</reference>
<sequence length="438" mass="45269">MCGGGCCCRRGLNPPHRVKSISMTTFSQQEIEFLHNHGNEICRSIWLGLYKDGIPTPDHRDAMKVKEFLQAKYENKRWYVPPEQARVLATVTKGQLETTKGSNNTLIQQPAISVRPIGQTSKPHPSKPFPIATSLPAPVAATGAQASSTSNLDLLADLGSSFAPPAIGPFPQKIPSAGASRFDLFATPGSTVDFGAFVKTSQSFPTLIKAPTTTSFDAFPRSSSQGPGSSAAIANQFSDKYAVFAELQGVFGLSQAAPVTAGAADTFPSFSNSFGPSPVAPPFGSMASSAATTGVFRQGLVSTAAVSTMASHHPLPAGGLTSSSTGMINPFAGAPVSTGAFGLFTNNGFASQSSVASPFPQTAAQPGQGFSQPFDLSRAPVAPAQVQTNGFTFGFGQPHPGGTAFPMGNSGISTQGNPFMGGMGMMQASPATSTNPFM</sequence>
<proteinExistence type="predicted"/>
<name>A0A8C4NE74_EPTBU</name>
<evidence type="ECO:0000256" key="1">
    <source>
        <dbReference type="ARBA" id="ARBA00022723"/>
    </source>
</evidence>
<dbReference type="GeneTree" id="ENSGT00940000155511"/>
<dbReference type="AlphaFoldDB" id="A0A8C4NE74"/>
<dbReference type="GO" id="GO:0008270">
    <property type="term" value="F:zinc ion binding"/>
    <property type="evidence" value="ECO:0007669"/>
    <property type="project" value="UniProtKB-KW"/>
</dbReference>
<dbReference type="InterPro" id="IPR052248">
    <property type="entry name" value="Arf-GAP_FG-repeat_protein"/>
</dbReference>
<feature type="region of interest" description="Disordered" evidence="5">
    <location>
        <begin position="354"/>
        <end position="375"/>
    </location>
</feature>
<dbReference type="GO" id="GO:0016020">
    <property type="term" value="C:membrane"/>
    <property type="evidence" value="ECO:0007669"/>
    <property type="project" value="TreeGrafter"/>
</dbReference>
<feature type="domain" description="Arf-GAP" evidence="6">
    <location>
        <begin position="2"/>
        <end position="87"/>
    </location>
</feature>
<dbReference type="Gene3D" id="1.10.220.150">
    <property type="entry name" value="Arf GTPase activating protein"/>
    <property type="match status" value="1"/>
</dbReference>
<dbReference type="GO" id="GO:0005737">
    <property type="term" value="C:cytoplasm"/>
    <property type="evidence" value="ECO:0007669"/>
    <property type="project" value="TreeGrafter"/>
</dbReference>
<dbReference type="SUPFAM" id="SSF57863">
    <property type="entry name" value="ArfGap/RecO-like zinc finger"/>
    <property type="match status" value="1"/>
</dbReference>
<evidence type="ECO:0000313" key="7">
    <source>
        <dbReference type="Ensembl" id="ENSEBUP00000006336.1"/>
    </source>
</evidence>
<evidence type="ECO:0000313" key="8">
    <source>
        <dbReference type="Proteomes" id="UP000694388"/>
    </source>
</evidence>
<dbReference type="InterPro" id="IPR037278">
    <property type="entry name" value="ARFGAP/RecO"/>
</dbReference>
<keyword evidence="1" id="KW-0479">Metal-binding</keyword>
<dbReference type="Pfam" id="PF01412">
    <property type="entry name" value="ArfGap"/>
    <property type="match status" value="1"/>
</dbReference>
<evidence type="ECO:0000256" key="4">
    <source>
        <dbReference type="ARBA" id="ARBA00022833"/>
    </source>
</evidence>
<dbReference type="PANTHER" id="PTHR46134">
    <property type="entry name" value="DRONGO, ISOFORM F"/>
    <property type="match status" value="1"/>
</dbReference>
<keyword evidence="8" id="KW-1185">Reference proteome</keyword>